<evidence type="ECO:0000259" key="6">
    <source>
        <dbReference type="PROSITE" id="PS50850"/>
    </source>
</evidence>
<comment type="subcellular location">
    <subcellularLocation>
        <location evidence="1">Membrane</location>
        <topology evidence="1">Multi-pass membrane protein</topology>
    </subcellularLocation>
</comment>
<feature type="transmembrane region" description="Helical" evidence="5">
    <location>
        <begin position="342"/>
        <end position="365"/>
    </location>
</feature>
<name>A0A7W2KH89_9PSED</name>
<dbReference type="PROSITE" id="PS00216">
    <property type="entry name" value="SUGAR_TRANSPORT_1"/>
    <property type="match status" value="1"/>
</dbReference>
<reference evidence="7 8" key="1">
    <citation type="submission" date="2020-07" db="EMBL/GenBank/DDBJ databases">
        <title>Diversity of carbapenemase encoding genes among Pseudomonas putida group clinical isolates in a tertiary Brazilian hospital.</title>
        <authorList>
            <person name="Alberto-Lei F."/>
            <person name="Nodari C.S."/>
            <person name="Streling A.P."/>
            <person name="Paulino J.T."/>
            <person name="Bessa-Neto F.O."/>
            <person name="Cayo R."/>
            <person name="Gales A.C."/>
        </authorList>
    </citation>
    <scope>NUCLEOTIDE SEQUENCE [LARGE SCALE GENOMIC DNA]</scope>
    <source>
        <strain evidence="7 8">12815</strain>
    </source>
</reference>
<evidence type="ECO:0000256" key="2">
    <source>
        <dbReference type="ARBA" id="ARBA00022692"/>
    </source>
</evidence>
<proteinExistence type="predicted"/>
<feature type="transmembrane region" description="Helical" evidence="5">
    <location>
        <begin position="252"/>
        <end position="272"/>
    </location>
</feature>
<dbReference type="PANTHER" id="PTHR23508">
    <property type="entry name" value="CARBOXYLIC ACID TRANSPORTER PROTEIN HOMOLOG"/>
    <property type="match status" value="1"/>
</dbReference>
<evidence type="ECO:0000256" key="5">
    <source>
        <dbReference type="SAM" id="Phobius"/>
    </source>
</evidence>
<dbReference type="InterPro" id="IPR036259">
    <property type="entry name" value="MFS_trans_sf"/>
</dbReference>
<dbReference type="PROSITE" id="PS50850">
    <property type="entry name" value="MFS"/>
    <property type="match status" value="1"/>
</dbReference>
<evidence type="ECO:0000256" key="3">
    <source>
        <dbReference type="ARBA" id="ARBA00022989"/>
    </source>
</evidence>
<dbReference type="Gene3D" id="1.20.1250.20">
    <property type="entry name" value="MFS general substrate transporter like domains"/>
    <property type="match status" value="2"/>
</dbReference>
<evidence type="ECO:0000256" key="1">
    <source>
        <dbReference type="ARBA" id="ARBA00004141"/>
    </source>
</evidence>
<dbReference type="GO" id="GO:0005886">
    <property type="term" value="C:plasma membrane"/>
    <property type="evidence" value="ECO:0007669"/>
    <property type="project" value="TreeGrafter"/>
</dbReference>
<sequence length="407" mass="42206">MSTTTCTARSSMLTIGLCFIVALLEGMDIQSAGIAGPSLAAHFGLSSSALGLVFSASIIGLLPGALVGGWLADRVGRKRVLMAAVSLFGLFSLATALAWNYETLLSARFLTGLGLGAAMPNLIALCSEAVEQRLHGTAVSLMYCGMPLGGALAAGIGLTGTEDSWKTVFIVGGVGPLLIIPLLYRWLPESRAFSAQRAAGARQQADWRGLFQRDTARPTLLLWVGFFFTLMVLFILQNWLPTLLRGLGFSRVDAATVQIVLNVGGALGALMLGRLLDRWNVAVLVVLMYCGILVALAGLGLSAHLTGMLVAGFTAGFFSIGGQLVLYALVPRFYPTAIRGTGVGAAVAVGRLGSMSGPLLAGQMLAAGSGAATVLMAATPGILVAAGAVLWLLRGHRVVQHGVRAQL</sequence>
<feature type="transmembrane region" description="Helical" evidence="5">
    <location>
        <begin position="220"/>
        <end position="240"/>
    </location>
</feature>
<keyword evidence="4 5" id="KW-0472">Membrane</keyword>
<dbReference type="Pfam" id="PF07690">
    <property type="entry name" value="MFS_1"/>
    <property type="match status" value="1"/>
</dbReference>
<comment type="caution">
    <text evidence="7">The sequence shown here is derived from an EMBL/GenBank/DDBJ whole genome shotgun (WGS) entry which is preliminary data.</text>
</comment>
<dbReference type="Proteomes" id="UP000545074">
    <property type="component" value="Unassembled WGS sequence"/>
</dbReference>
<evidence type="ECO:0000313" key="8">
    <source>
        <dbReference type="Proteomes" id="UP000545074"/>
    </source>
</evidence>
<dbReference type="SUPFAM" id="SSF103473">
    <property type="entry name" value="MFS general substrate transporter"/>
    <property type="match status" value="1"/>
</dbReference>
<keyword evidence="2 5" id="KW-0812">Transmembrane</keyword>
<feature type="domain" description="Major facilitator superfamily (MFS) profile" evidence="6">
    <location>
        <begin position="14"/>
        <end position="397"/>
    </location>
</feature>
<feature type="transmembrane region" description="Helical" evidence="5">
    <location>
        <begin position="79"/>
        <end position="99"/>
    </location>
</feature>
<feature type="transmembrane region" description="Helical" evidence="5">
    <location>
        <begin position="371"/>
        <end position="393"/>
    </location>
</feature>
<dbReference type="InterPro" id="IPR020846">
    <property type="entry name" value="MFS_dom"/>
</dbReference>
<evidence type="ECO:0000256" key="4">
    <source>
        <dbReference type="ARBA" id="ARBA00023136"/>
    </source>
</evidence>
<dbReference type="EMBL" id="JACGCX010000009">
    <property type="protein sequence ID" value="MBA6098436.1"/>
    <property type="molecule type" value="Genomic_DNA"/>
</dbReference>
<dbReference type="RefSeq" id="WP_182389640.1">
    <property type="nucleotide sequence ID" value="NZ_JACGCX010000009.1"/>
</dbReference>
<feature type="transmembrane region" description="Helical" evidence="5">
    <location>
        <begin position="279"/>
        <end position="301"/>
    </location>
</feature>
<dbReference type="GO" id="GO:0046943">
    <property type="term" value="F:carboxylic acid transmembrane transporter activity"/>
    <property type="evidence" value="ECO:0007669"/>
    <property type="project" value="TreeGrafter"/>
</dbReference>
<gene>
    <name evidence="7" type="primary">mhpT</name>
    <name evidence="7" type="ORF">H4C80_15035</name>
</gene>
<feature type="transmembrane region" description="Helical" evidence="5">
    <location>
        <begin position="50"/>
        <end position="72"/>
    </location>
</feature>
<protein>
    <submittedName>
        <fullName evidence="7">3-(3-hydroxy-phenyl)propionate transporter MhpT</fullName>
    </submittedName>
</protein>
<organism evidence="7 8">
    <name type="scientific">Pseudomonas juntendi</name>
    <dbReference type="NCBI Taxonomy" id="2666183"/>
    <lineage>
        <taxon>Bacteria</taxon>
        <taxon>Pseudomonadati</taxon>
        <taxon>Pseudomonadota</taxon>
        <taxon>Gammaproteobacteria</taxon>
        <taxon>Pseudomonadales</taxon>
        <taxon>Pseudomonadaceae</taxon>
        <taxon>Pseudomonas</taxon>
    </lineage>
</organism>
<evidence type="ECO:0000313" key="7">
    <source>
        <dbReference type="EMBL" id="MBA6098436.1"/>
    </source>
</evidence>
<keyword evidence="3 5" id="KW-1133">Transmembrane helix</keyword>
<dbReference type="AlphaFoldDB" id="A0A7W2KH89"/>
<dbReference type="PANTHER" id="PTHR23508:SF10">
    <property type="entry name" value="CARBOXYLIC ACID TRANSPORTER PROTEIN HOMOLOG"/>
    <property type="match status" value="1"/>
</dbReference>
<feature type="transmembrane region" description="Helical" evidence="5">
    <location>
        <begin position="105"/>
        <end position="126"/>
    </location>
</feature>
<dbReference type="NCBIfam" id="NF008586">
    <property type="entry name" value="PRK11551.1"/>
    <property type="match status" value="1"/>
</dbReference>
<accession>A0A7W2KH89</accession>
<feature type="transmembrane region" description="Helical" evidence="5">
    <location>
        <begin position="168"/>
        <end position="187"/>
    </location>
</feature>
<feature type="transmembrane region" description="Helical" evidence="5">
    <location>
        <begin position="138"/>
        <end position="156"/>
    </location>
</feature>
<dbReference type="CDD" id="cd17365">
    <property type="entry name" value="MFS_PcaK_like"/>
    <property type="match status" value="1"/>
</dbReference>
<dbReference type="InterPro" id="IPR005829">
    <property type="entry name" value="Sugar_transporter_CS"/>
</dbReference>
<feature type="transmembrane region" description="Helical" evidence="5">
    <location>
        <begin position="307"/>
        <end position="330"/>
    </location>
</feature>
<dbReference type="InterPro" id="IPR011701">
    <property type="entry name" value="MFS"/>
</dbReference>